<comment type="subcellular location">
    <subcellularLocation>
        <location evidence="1">Endoplasmic reticulum membrane</location>
    </subcellularLocation>
</comment>
<comment type="caution">
    <text evidence="5">The sequence shown here is derived from an EMBL/GenBank/DDBJ whole genome shotgun (WGS) entry which is preliminary data.</text>
</comment>
<keyword evidence="4" id="KW-0732">Signal</keyword>
<evidence type="ECO:0000313" key="5">
    <source>
        <dbReference type="EMBL" id="KAG6494432.1"/>
    </source>
</evidence>
<protein>
    <submittedName>
        <fullName evidence="5">Uncharacterized protein</fullName>
    </submittedName>
</protein>
<evidence type="ECO:0000256" key="1">
    <source>
        <dbReference type="ARBA" id="ARBA00004586"/>
    </source>
</evidence>
<feature type="chain" id="PRO_5035159769" evidence="4">
    <location>
        <begin position="28"/>
        <end position="119"/>
    </location>
</feature>
<evidence type="ECO:0000256" key="2">
    <source>
        <dbReference type="ARBA" id="ARBA00022723"/>
    </source>
</evidence>
<evidence type="ECO:0000256" key="3">
    <source>
        <dbReference type="ARBA" id="ARBA00023004"/>
    </source>
</evidence>
<keyword evidence="3" id="KW-0408">Iron</keyword>
<dbReference type="InterPro" id="IPR045054">
    <property type="entry name" value="P4HA-like"/>
</dbReference>
<dbReference type="AlphaFoldDB" id="A0A8J5KTA3"/>
<keyword evidence="6" id="KW-1185">Reference proteome</keyword>
<gene>
    <name evidence="5" type="ORF">ZIOFF_049457</name>
</gene>
<proteinExistence type="predicted"/>
<evidence type="ECO:0000256" key="4">
    <source>
        <dbReference type="SAM" id="SignalP"/>
    </source>
</evidence>
<dbReference type="Gene3D" id="2.60.120.620">
    <property type="entry name" value="q2cbj1_9rhob like domain"/>
    <property type="match status" value="1"/>
</dbReference>
<reference evidence="5 6" key="1">
    <citation type="submission" date="2020-08" db="EMBL/GenBank/DDBJ databases">
        <title>Plant Genome Project.</title>
        <authorList>
            <person name="Zhang R.-G."/>
        </authorList>
    </citation>
    <scope>NUCLEOTIDE SEQUENCE [LARGE SCALE GENOMIC DNA]</scope>
    <source>
        <tissue evidence="5">Rhizome</tissue>
    </source>
</reference>
<sequence>MADSCRLRLFLALFMAALSAFPSPCSSRELQQDNLTVLIPFDPSKVIQLSWQPRVFFYEKFLSDEDCDHLIALAQGKLERLVVDASKENSVMYSINVSSGMFVPRGQDEVVSKVEEKIS</sequence>
<dbReference type="EMBL" id="JACMSC010000013">
    <property type="protein sequence ID" value="KAG6494432.1"/>
    <property type="molecule type" value="Genomic_DNA"/>
</dbReference>
<name>A0A8J5KTA3_ZINOF</name>
<feature type="signal peptide" evidence="4">
    <location>
        <begin position="1"/>
        <end position="27"/>
    </location>
</feature>
<dbReference type="PANTHER" id="PTHR10869:SF238">
    <property type="entry name" value="PROLYL 4-HYDROXYLASE 6-RELATED"/>
    <property type="match status" value="1"/>
</dbReference>
<dbReference type="PANTHER" id="PTHR10869">
    <property type="entry name" value="PROLYL 4-HYDROXYLASE ALPHA SUBUNIT"/>
    <property type="match status" value="1"/>
</dbReference>
<dbReference type="GO" id="GO:0004656">
    <property type="term" value="F:procollagen-proline 4-dioxygenase activity"/>
    <property type="evidence" value="ECO:0007669"/>
    <property type="project" value="TreeGrafter"/>
</dbReference>
<evidence type="ECO:0000313" key="6">
    <source>
        <dbReference type="Proteomes" id="UP000734854"/>
    </source>
</evidence>
<organism evidence="5 6">
    <name type="scientific">Zingiber officinale</name>
    <name type="common">Ginger</name>
    <name type="synonym">Amomum zingiber</name>
    <dbReference type="NCBI Taxonomy" id="94328"/>
    <lineage>
        <taxon>Eukaryota</taxon>
        <taxon>Viridiplantae</taxon>
        <taxon>Streptophyta</taxon>
        <taxon>Embryophyta</taxon>
        <taxon>Tracheophyta</taxon>
        <taxon>Spermatophyta</taxon>
        <taxon>Magnoliopsida</taxon>
        <taxon>Liliopsida</taxon>
        <taxon>Zingiberales</taxon>
        <taxon>Zingiberaceae</taxon>
        <taxon>Zingiber</taxon>
    </lineage>
</organism>
<accession>A0A8J5KTA3</accession>
<dbReference type="GO" id="GO:0005789">
    <property type="term" value="C:endoplasmic reticulum membrane"/>
    <property type="evidence" value="ECO:0007669"/>
    <property type="project" value="UniProtKB-SubCell"/>
</dbReference>
<keyword evidence="2" id="KW-0479">Metal-binding</keyword>
<dbReference type="Proteomes" id="UP000734854">
    <property type="component" value="Unassembled WGS sequence"/>
</dbReference>
<dbReference type="GO" id="GO:0046872">
    <property type="term" value="F:metal ion binding"/>
    <property type="evidence" value="ECO:0007669"/>
    <property type="project" value="UniProtKB-KW"/>
</dbReference>